<comment type="caution">
    <text evidence="3">The sequence shown here is derived from an EMBL/GenBank/DDBJ whole genome shotgun (WGS) entry which is preliminary data.</text>
</comment>
<dbReference type="PANTHER" id="PTHR30388:SF4">
    <property type="entry name" value="MOLYBDENUM COFACTOR INSERTION CHAPERONE PAOD"/>
    <property type="match status" value="1"/>
</dbReference>
<dbReference type="InterPro" id="IPR027051">
    <property type="entry name" value="XdhC_Rossmann_dom"/>
</dbReference>
<evidence type="ECO:0000259" key="1">
    <source>
        <dbReference type="Pfam" id="PF02625"/>
    </source>
</evidence>
<dbReference type="EMBL" id="WMIE01000004">
    <property type="protein sequence ID" value="MTH77945.1"/>
    <property type="molecule type" value="Genomic_DNA"/>
</dbReference>
<gene>
    <name evidence="3" type="ORF">GL286_09420</name>
</gene>
<name>A0A6L6J9W7_9RHOB</name>
<dbReference type="InterPro" id="IPR003777">
    <property type="entry name" value="XdhC_CoxI"/>
</dbReference>
<evidence type="ECO:0000259" key="2">
    <source>
        <dbReference type="Pfam" id="PF13478"/>
    </source>
</evidence>
<dbReference type="Pfam" id="PF13478">
    <property type="entry name" value="XdhC_C"/>
    <property type="match status" value="1"/>
</dbReference>
<evidence type="ECO:0000313" key="3">
    <source>
        <dbReference type="EMBL" id="MTH77945.1"/>
    </source>
</evidence>
<accession>A0A6L6J9W7</accession>
<keyword evidence="4" id="KW-1185">Reference proteome</keyword>
<organism evidence="3 4">
    <name type="scientific">Paracoccus aestuariivivens</name>
    <dbReference type="NCBI Taxonomy" id="1820333"/>
    <lineage>
        <taxon>Bacteria</taxon>
        <taxon>Pseudomonadati</taxon>
        <taxon>Pseudomonadota</taxon>
        <taxon>Alphaproteobacteria</taxon>
        <taxon>Rhodobacterales</taxon>
        <taxon>Paracoccaceae</taxon>
        <taxon>Paracoccus</taxon>
    </lineage>
</organism>
<dbReference type="Gene3D" id="3.40.50.720">
    <property type="entry name" value="NAD(P)-binding Rossmann-like Domain"/>
    <property type="match status" value="1"/>
</dbReference>
<dbReference type="PANTHER" id="PTHR30388">
    <property type="entry name" value="ALDEHYDE OXIDOREDUCTASE MOLYBDENUM COFACTOR ASSEMBLY PROTEIN"/>
    <property type="match status" value="1"/>
</dbReference>
<dbReference type="Proteomes" id="UP000478183">
    <property type="component" value="Unassembled WGS sequence"/>
</dbReference>
<dbReference type="OrthoDB" id="9815497at2"/>
<dbReference type="AlphaFoldDB" id="A0A6L6J9W7"/>
<dbReference type="Pfam" id="PF02625">
    <property type="entry name" value="XdhC_CoxI"/>
    <property type="match status" value="1"/>
</dbReference>
<proteinExistence type="predicted"/>
<sequence>MRAVQPELAFYSKTRQLAGTKLKDQRIQVDMVPRALVRASDLPLAGPPAVALAFIVGTDGPSYRPVGATMVLAVDGSLRGSLSSGCIDADIAVHATRAAACGQGLLLRYGMGSPFRDLELPCGGGLDICVIPAPDVETQDRLKRHLDARQRLQIWISAAGLSVKPMSGWLDLTVDPDPRFAVFGKGPEAIAFARMTSGAGYETALHSPDPETLSALSGLSVQKLGLTGSVQKVAIDPFTAAVLFFHDHDHEPAILCDLLASPAFYVGAQGSRRAAERRLQELRAMGLPESQLCRLRGPIGVIPSTRDPRTLAASVLAEVLAEANQR</sequence>
<protein>
    <submittedName>
        <fullName evidence="3">XdhC family protein</fullName>
    </submittedName>
</protein>
<dbReference type="InterPro" id="IPR052698">
    <property type="entry name" value="MoCofactor_Util/Proc"/>
</dbReference>
<reference evidence="3 4" key="1">
    <citation type="submission" date="2019-11" db="EMBL/GenBank/DDBJ databases">
        <authorList>
            <person name="Dong K."/>
        </authorList>
    </citation>
    <scope>NUCLEOTIDE SEQUENCE [LARGE SCALE GENOMIC DNA]</scope>
    <source>
        <strain evidence="3 4">NBRC 111993</strain>
    </source>
</reference>
<evidence type="ECO:0000313" key="4">
    <source>
        <dbReference type="Proteomes" id="UP000478183"/>
    </source>
</evidence>
<feature type="domain" description="XdhC- CoxI" evidence="1">
    <location>
        <begin position="49"/>
        <end position="110"/>
    </location>
</feature>
<feature type="domain" description="XdhC Rossmann" evidence="2">
    <location>
        <begin position="181"/>
        <end position="319"/>
    </location>
</feature>